<comment type="caution">
    <text evidence="2">The sequence shown here is derived from an EMBL/GenBank/DDBJ whole genome shotgun (WGS) entry which is preliminary data.</text>
</comment>
<gene>
    <name evidence="2" type="ORF">Xbed_02910</name>
</gene>
<evidence type="ECO:0000256" key="1">
    <source>
        <dbReference type="SAM" id="Phobius"/>
    </source>
</evidence>
<dbReference type="EMBL" id="MUBK01000026">
    <property type="protein sequence ID" value="OTA18793.1"/>
    <property type="molecule type" value="Genomic_DNA"/>
</dbReference>
<reference evidence="2 3" key="1">
    <citation type="submission" date="2017-01" db="EMBL/GenBank/DDBJ databases">
        <title>Deconstructing symbiosis and pathogenesis requirements using a combined genomic-metabolomic approach.</title>
        <authorList>
            <person name="Tobias N.J."/>
            <person name="Wolff H."/>
            <person name="Djahanschiri B."/>
            <person name="Ebersberger I."/>
            <person name="Bode H.B."/>
        </authorList>
    </citation>
    <scope>NUCLEOTIDE SEQUENCE [LARGE SCALE GENOMIC DNA]</scope>
    <source>
        <strain evidence="2 3">DSM 4764</strain>
    </source>
</reference>
<keyword evidence="3" id="KW-1185">Reference proteome</keyword>
<name>A0A1Y2SJ17_9GAMM</name>
<keyword evidence="1" id="KW-0812">Transmembrane</keyword>
<keyword evidence="1" id="KW-1133">Transmembrane helix</keyword>
<proteinExistence type="predicted"/>
<feature type="transmembrane region" description="Helical" evidence="1">
    <location>
        <begin position="46"/>
        <end position="62"/>
    </location>
</feature>
<dbReference type="STRING" id="40578.Xbed_02910"/>
<evidence type="ECO:0000313" key="2">
    <source>
        <dbReference type="EMBL" id="OTA18793.1"/>
    </source>
</evidence>
<dbReference type="AlphaFoldDB" id="A0A1Y2SJ17"/>
<accession>A0A1Y2SJ17</accession>
<keyword evidence="1" id="KW-0472">Membrane</keyword>
<dbReference type="Proteomes" id="UP000194204">
    <property type="component" value="Unassembled WGS sequence"/>
</dbReference>
<protein>
    <submittedName>
        <fullName evidence="2">Uncharacterized protein</fullName>
    </submittedName>
</protein>
<sequence length="67" mass="7416">MQRAHARPSLAGQIAFIQYSLIVGLNNLQKSAFALAVKSTPMNNEAITAAIFLFMILVPYLVKCKYD</sequence>
<organism evidence="2 3">
    <name type="scientific">Xenorhabdus beddingii</name>
    <dbReference type="NCBI Taxonomy" id="40578"/>
    <lineage>
        <taxon>Bacteria</taxon>
        <taxon>Pseudomonadati</taxon>
        <taxon>Pseudomonadota</taxon>
        <taxon>Gammaproteobacteria</taxon>
        <taxon>Enterobacterales</taxon>
        <taxon>Morganellaceae</taxon>
        <taxon>Xenorhabdus</taxon>
    </lineage>
</organism>
<evidence type="ECO:0000313" key="3">
    <source>
        <dbReference type="Proteomes" id="UP000194204"/>
    </source>
</evidence>